<feature type="compositionally biased region" description="Acidic residues" evidence="1">
    <location>
        <begin position="66"/>
        <end position="89"/>
    </location>
</feature>
<evidence type="ECO:0000313" key="2">
    <source>
        <dbReference type="EMBL" id="WAR04805.1"/>
    </source>
</evidence>
<accession>A0ABY7E467</accession>
<proteinExistence type="predicted"/>
<dbReference type="Proteomes" id="UP001164746">
    <property type="component" value="Chromosome 5"/>
</dbReference>
<keyword evidence="3" id="KW-1185">Reference proteome</keyword>
<organism evidence="2 3">
    <name type="scientific">Mya arenaria</name>
    <name type="common">Soft-shell clam</name>
    <dbReference type="NCBI Taxonomy" id="6604"/>
    <lineage>
        <taxon>Eukaryota</taxon>
        <taxon>Metazoa</taxon>
        <taxon>Spiralia</taxon>
        <taxon>Lophotrochozoa</taxon>
        <taxon>Mollusca</taxon>
        <taxon>Bivalvia</taxon>
        <taxon>Autobranchia</taxon>
        <taxon>Heteroconchia</taxon>
        <taxon>Euheterodonta</taxon>
        <taxon>Imparidentia</taxon>
        <taxon>Neoheterodontei</taxon>
        <taxon>Myida</taxon>
        <taxon>Myoidea</taxon>
        <taxon>Myidae</taxon>
        <taxon>Mya</taxon>
    </lineage>
</organism>
<evidence type="ECO:0000256" key="1">
    <source>
        <dbReference type="SAM" id="MobiDB-lite"/>
    </source>
</evidence>
<gene>
    <name evidence="2" type="ORF">MAR_020174</name>
</gene>
<dbReference type="EMBL" id="CP111016">
    <property type="protein sequence ID" value="WAR04805.1"/>
    <property type="molecule type" value="Genomic_DNA"/>
</dbReference>
<protein>
    <submittedName>
        <fullName evidence="2">Uncharacterized protein</fullName>
    </submittedName>
</protein>
<evidence type="ECO:0000313" key="3">
    <source>
        <dbReference type="Proteomes" id="UP001164746"/>
    </source>
</evidence>
<name>A0ABY7E467_MYAAR</name>
<reference evidence="2" key="1">
    <citation type="submission" date="2022-11" db="EMBL/GenBank/DDBJ databases">
        <title>Centuries of genome instability and evolution in soft-shell clam transmissible cancer (bioRxiv).</title>
        <authorList>
            <person name="Hart S.F.M."/>
            <person name="Yonemitsu M.A."/>
            <person name="Giersch R.M."/>
            <person name="Beal B.F."/>
            <person name="Arriagada G."/>
            <person name="Davis B.W."/>
            <person name="Ostrander E.A."/>
            <person name="Goff S.P."/>
            <person name="Metzger M.J."/>
        </authorList>
    </citation>
    <scope>NUCLEOTIDE SEQUENCE</scope>
    <source>
        <strain evidence="2">MELC-2E11</strain>
        <tissue evidence="2">Siphon/mantle</tissue>
    </source>
</reference>
<feature type="region of interest" description="Disordered" evidence="1">
    <location>
        <begin position="62"/>
        <end position="89"/>
    </location>
</feature>
<sequence length="89" mass="10255">MQPHNEQAFFNKHLHALLPLRNNRLHKKIMARIDTLISKGMNSTSAVKRVLRMHKNSFQDLFDVGMSDEEGEETDSDNDNEEESDSENA</sequence>